<keyword evidence="3" id="KW-1185">Reference proteome</keyword>
<feature type="non-terminal residue" evidence="2">
    <location>
        <position position="1"/>
    </location>
</feature>
<evidence type="ECO:0000313" key="3">
    <source>
        <dbReference type="Proteomes" id="UP000023152"/>
    </source>
</evidence>
<name>X6LP93_RETFI</name>
<keyword evidence="2" id="KW-0418">Kinase</keyword>
<dbReference type="AlphaFoldDB" id="X6LP93"/>
<organism evidence="2 3">
    <name type="scientific">Reticulomyxa filosa</name>
    <dbReference type="NCBI Taxonomy" id="46433"/>
    <lineage>
        <taxon>Eukaryota</taxon>
        <taxon>Sar</taxon>
        <taxon>Rhizaria</taxon>
        <taxon>Retaria</taxon>
        <taxon>Foraminifera</taxon>
        <taxon>Monothalamids</taxon>
        <taxon>Reticulomyxidae</taxon>
        <taxon>Reticulomyxa</taxon>
    </lineage>
</organism>
<feature type="compositionally biased region" description="Low complexity" evidence="1">
    <location>
        <begin position="45"/>
        <end position="58"/>
    </location>
</feature>
<dbReference type="EMBL" id="ASPP01032314">
    <property type="protein sequence ID" value="ETO03743.1"/>
    <property type="molecule type" value="Genomic_DNA"/>
</dbReference>
<feature type="region of interest" description="Disordered" evidence="1">
    <location>
        <begin position="1"/>
        <end position="87"/>
    </location>
</feature>
<protein>
    <submittedName>
        <fullName evidence="2">Protein kinase family protein</fullName>
    </submittedName>
</protein>
<dbReference type="GO" id="GO:0016301">
    <property type="term" value="F:kinase activity"/>
    <property type="evidence" value="ECO:0007669"/>
    <property type="project" value="UniProtKB-KW"/>
</dbReference>
<accession>X6LP93</accession>
<comment type="caution">
    <text evidence="2">The sequence shown here is derived from an EMBL/GenBank/DDBJ whole genome shotgun (WGS) entry which is preliminary data.</text>
</comment>
<proteinExistence type="predicted"/>
<reference evidence="2 3" key="1">
    <citation type="journal article" date="2013" name="Curr. Biol.">
        <title>The Genome of the Foraminiferan Reticulomyxa filosa.</title>
        <authorList>
            <person name="Glockner G."/>
            <person name="Hulsmann N."/>
            <person name="Schleicher M."/>
            <person name="Noegel A.A."/>
            <person name="Eichinger L."/>
            <person name="Gallinger C."/>
            <person name="Pawlowski J."/>
            <person name="Sierra R."/>
            <person name="Euteneuer U."/>
            <person name="Pillet L."/>
            <person name="Moustafa A."/>
            <person name="Platzer M."/>
            <person name="Groth M."/>
            <person name="Szafranski K."/>
            <person name="Schliwa M."/>
        </authorList>
    </citation>
    <scope>NUCLEOTIDE SEQUENCE [LARGE SCALE GENOMIC DNA]</scope>
</reference>
<gene>
    <name evidence="2" type="ORF">RFI_33659</name>
</gene>
<sequence>EQDQEQAQTQAEATKTDQPNNPNGNNGREGNETLPPNGEARRGGNDNNNSNSNDSRGNPGNTDRRGPAAAVAPPPPRGNNRHLPDYIKDTGADEELDIPESSSRHHLEPISRQLWFENVQFMRICQWLDDDLVTFVHNFLQLHKHAVCGIVPSPFHFNPRFPSLSRLRGPLERFV</sequence>
<feature type="compositionally biased region" description="Low complexity" evidence="1">
    <location>
        <begin position="1"/>
        <end position="28"/>
    </location>
</feature>
<evidence type="ECO:0000313" key="2">
    <source>
        <dbReference type="EMBL" id="ETO03743.1"/>
    </source>
</evidence>
<feature type="non-terminal residue" evidence="2">
    <location>
        <position position="175"/>
    </location>
</feature>
<evidence type="ECO:0000256" key="1">
    <source>
        <dbReference type="SAM" id="MobiDB-lite"/>
    </source>
</evidence>
<keyword evidence="2" id="KW-0808">Transferase</keyword>
<dbReference type="Proteomes" id="UP000023152">
    <property type="component" value="Unassembled WGS sequence"/>
</dbReference>